<gene>
    <name evidence="2" type="ORF">J2Z66_000178</name>
</gene>
<dbReference type="InterPro" id="IPR024535">
    <property type="entry name" value="RHGA/B-epi-like_pectate_lyase"/>
</dbReference>
<comment type="caution">
    <text evidence="2">The sequence shown here is derived from an EMBL/GenBank/DDBJ whole genome shotgun (WGS) entry which is preliminary data.</text>
</comment>
<dbReference type="InterPro" id="IPR006626">
    <property type="entry name" value="PbH1"/>
</dbReference>
<dbReference type="RefSeq" id="WP_245375183.1">
    <property type="nucleotide sequence ID" value="NZ_JAGGLB010000001.1"/>
</dbReference>
<organism evidence="2 3">
    <name type="scientific">Paenibacillus eucommiae</name>
    <dbReference type="NCBI Taxonomy" id="1355755"/>
    <lineage>
        <taxon>Bacteria</taxon>
        <taxon>Bacillati</taxon>
        <taxon>Bacillota</taxon>
        <taxon>Bacilli</taxon>
        <taxon>Bacillales</taxon>
        <taxon>Paenibacillaceae</taxon>
        <taxon>Paenibacillus</taxon>
    </lineage>
</organism>
<dbReference type="EMBL" id="JAGGLB010000001">
    <property type="protein sequence ID" value="MBP1988583.1"/>
    <property type="molecule type" value="Genomic_DNA"/>
</dbReference>
<evidence type="ECO:0000313" key="3">
    <source>
        <dbReference type="Proteomes" id="UP001519287"/>
    </source>
</evidence>
<reference evidence="2 3" key="1">
    <citation type="submission" date="2021-03" db="EMBL/GenBank/DDBJ databases">
        <title>Genomic Encyclopedia of Type Strains, Phase IV (KMG-IV): sequencing the most valuable type-strain genomes for metagenomic binning, comparative biology and taxonomic classification.</title>
        <authorList>
            <person name="Goeker M."/>
        </authorList>
    </citation>
    <scope>NUCLEOTIDE SEQUENCE [LARGE SCALE GENOMIC DNA]</scope>
    <source>
        <strain evidence="2 3">DSM 26048</strain>
    </source>
</reference>
<feature type="domain" description="Rhamnogalacturonase A/B/Epimerase-like pectate lyase" evidence="1">
    <location>
        <begin position="2"/>
        <end position="198"/>
    </location>
</feature>
<dbReference type="InterPro" id="IPR011050">
    <property type="entry name" value="Pectin_lyase_fold/virulence"/>
</dbReference>
<dbReference type="SUPFAM" id="SSF51126">
    <property type="entry name" value="Pectin lyase-like"/>
    <property type="match status" value="1"/>
</dbReference>
<dbReference type="Proteomes" id="UP001519287">
    <property type="component" value="Unassembled WGS sequence"/>
</dbReference>
<dbReference type="Pfam" id="PF12708">
    <property type="entry name" value="Pect-lyase_RHGA_epim"/>
    <property type="match status" value="1"/>
</dbReference>
<evidence type="ECO:0000259" key="1">
    <source>
        <dbReference type="Pfam" id="PF12708"/>
    </source>
</evidence>
<proteinExistence type="predicted"/>
<accession>A0ABS4ILY4</accession>
<dbReference type="InterPro" id="IPR012334">
    <property type="entry name" value="Pectin_lyas_fold"/>
</dbReference>
<evidence type="ECO:0000313" key="2">
    <source>
        <dbReference type="EMBL" id="MBP1988583.1"/>
    </source>
</evidence>
<name>A0ABS4ILY4_9BACL</name>
<protein>
    <recommendedName>
        <fullName evidence="1">Rhamnogalacturonase A/B/Epimerase-like pectate lyase domain-containing protein</fullName>
    </recommendedName>
</protein>
<sequence>MDVKQFGAKGDGVTNDTAAIQAALNAAVVSPTEIRSVYFPAGKYMVTGLVNNSRVAMVGSDPQNTALIGMDATTPIITYNNDLSQVLLRNITIDRSVPATAGGYGIYSAASGMGFHFENLYIRNQDIGLLLEGNIAGAWFVDSMVMDNVRDGVRVAISNMTFSNVYSMNNGGSGFYFYRGTGGLYMTKCESFNNGGHGVWIGALDKQTDHIYDVLLEQLSIGTNLGYGILLDSNGANICISDSFIEYAGSNPSQTALNNREGIYITPYNQKVDINNCIVVWNAGSGMTILADGVKVNGGIYALNSLLYAGTYAGIVVGENVKRTIIRGVSSCRYTQDLAATQGYGIKLLAGADEYLVADSDLKNNLTGAVYLDTAVGKKGKIKDCMGFNPIGAISPQPAVPASGVVFANSYSATCQVLIHGGGVTWIGKNGQGIAGMQSGTITLEPNETIQINYTSVPYWTWFGM</sequence>
<dbReference type="SMART" id="SM00710">
    <property type="entry name" value="PbH1"/>
    <property type="match status" value="8"/>
</dbReference>
<dbReference type="Gene3D" id="2.160.20.10">
    <property type="entry name" value="Single-stranded right-handed beta-helix, Pectin lyase-like"/>
    <property type="match status" value="2"/>
</dbReference>
<keyword evidence="3" id="KW-1185">Reference proteome</keyword>